<protein>
    <recommendedName>
        <fullName evidence="5">DUF5667 domain-containing protein</fullName>
    </recommendedName>
</protein>
<dbReference type="KEGG" id="ast:Asulf_01098"/>
<dbReference type="Proteomes" id="UP000013307">
    <property type="component" value="Chromosome"/>
</dbReference>
<organism evidence="3 4">
    <name type="scientific">Archaeoglobus sulfaticallidus PM70-1</name>
    <dbReference type="NCBI Taxonomy" id="387631"/>
    <lineage>
        <taxon>Archaea</taxon>
        <taxon>Methanobacteriati</taxon>
        <taxon>Methanobacteriota</taxon>
        <taxon>Archaeoglobi</taxon>
        <taxon>Archaeoglobales</taxon>
        <taxon>Archaeoglobaceae</taxon>
        <taxon>Archaeoglobus</taxon>
    </lineage>
</organism>
<evidence type="ECO:0008006" key="5">
    <source>
        <dbReference type="Google" id="ProtNLM"/>
    </source>
</evidence>
<evidence type="ECO:0000313" key="3">
    <source>
        <dbReference type="EMBL" id="AGK61098.1"/>
    </source>
</evidence>
<evidence type="ECO:0000313" key="4">
    <source>
        <dbReference type="Proteomes" id="UP000013307"/>
    </source>
</evidence>
<evidence type="ECO:0000256" key="1">
    <source>
        <dbReference type="SAM" id="Coils"/>
    </source>
</evidence>
<dbReference type="HOGENOM" id="CLU_468227_0_0_2"/>
<proteinExistence type="predicted"/>
<dbReference type="RefSeq" id="WP_015590696.1">
    <property type="nucleotide sequence ID" value="NC_021169.1"/>
</dbReference>
<feature type="coiled-coil region" evidence="1">
    <location>
        <begin position="382"/>
        <end position="446"/>
    </location>
</feature>
<feature type="coiled-coil region" evidence="1">
    <location>
        <begin position="220"/>
        <end position="247"/>
    </location>
</feature>
<reference evidence="3 4" key="1">
    <citation type="journal article" date="2013" name="Genome Announc.">
        <title>Complete Genome Sequence of the Thermophilic and Facultatively Chemolithoautotrophic Sulfate Reducer Archaeoglobus sulfaticallidus Strain PM70-1T.</title>
        <authorList>
            <person name="Stokke R."/>
            <person name="Hocking W.P."/>
            <person name="Steinsbu B.O."/>
            <person name="Steen I.H."/>
        </authorList>
    </citation>
    <scope>NUCLEOTIDE SEQUENCE [LARGE SCALE GENOMIC DNA]</scope>
    <source>
        <strain evidence="3">PM70-1</strain>
    </source>
</reference>
<evidence type="ECO:0000256" key="2">
    <source>
        <dbReference type="SAM" id="MobiDB-lite"/>
    </source>
</evidence>
<keyword evidence="1" id="KW-0175">Coiled coil</keyword>
<feature type="region of interest" description="Disordered" evidence="2">
    <location>
        <begin position="167"/>
        <end position="186"/>
    </location>
</feature>
<dbReference type="STRING" id="387631.Asulf_01098"/>
<dbReference type="OrthoDB" id="386510at2157"/>
<accession>N0BDM2</accession>
<sequence>MRTKVVSVLIVVLLIANITAAQASPPEVVEDAKNAAKDFDVAKLMGGELSKLKNVERILQKAEQRHAKLEERVATLERKGVDVTELKELLKEHKEKIDLARAKILEAKRKFKSGEIEAGLELIKEAKDLMDDGYELATEITALCAKTAERHREEHRGEMQEREVIKEGEHRFGNKTEHEEEKVRGHERFGKPEEVGAGMGVPGMKMSKEPLKKIRGKEIHKIYEKEFMKAKERFEKAREEFKRAKKVGIKDEHGLRMAKGYMVAGFDLAERWLERLRVHVINMAEKEQITEETKLRLLAKIDEKLAEIEELKSQINETSSPEELREVVKEIRKEWREIRKEMDGLAGFVAVAKVENLVERSKQVGLKLGAKIEELEAAGVDTTELEVTLEDFSAKIDKAEELVGKAEDMFEEGKVAEGHKTLREAIMTLKDAFKNVKEIVAELKEQHRHRIQEGKIFSGNETGEAWVTGNGTAEFTGTGVVVVRGNGTLEVSPEDAIVTLVGFGVKSVEGNVSAISGEGKAVIRGENITVRVEGEDIKLIVKGYGTLKLEGEGKYRVKKNPQEAMSEEIEYEGEVTIEFGGR</sequence>
<feature type="coiled-coil region" evidence="1">
    <location>
        <begin position="52"/>
        <end position="110"/>
    </location>
</feature>
<dbReference type="eggNOG" id="arCOG03387">
    <property type="taxonomic scope" value="Archaea"/>
</dbReference>
<gene>
    <name evidence="3" type="ORF">Asulf_01098</name>
</gene>
<dbReference type="AlphaFoldDB" id="N0BDM2"/>
<dbReference type="GeneID" id="15392739"/>
<name>N0BDM2_9EURY</name>
<dbReference type="EMBL" id="CP005290">
    <property type="protein sequence ID" value="AGK61098.1"/>
    <property type="molecule type" value="Genomic_DNA"/>
</dbReference>
<keyword evidence="4" id="KW-1185">Reference proteome</keyword>